<gene>
    <name evidence="4" type="ORF">Fcan01_04782</name>
</gene>
<name>A0A226EUN4_FOLCA</name>
<dbReference type="AlphaFoldDB" id="A0A226EUN4"/>
<evidence type="ECO:0000256" key="1">
    <source>
        <dbReference type="ARBA" id="ARBA00023157"/>
    </source>
</evidence>
<feature type="domain" description="Fibrinogen C-terminal" evidence="3">
    <location>
        <begin position="49"/>
        <end position="276"/>
    </location>
</feature>
<protein>
    <submittedName>
        <fullName evidence="4">Ficolin-2</fullName>
    </submittedName>
</protein>
<comment type="caution">
    <text evidence="4">The sequence shown here is derived from an EMBL/GenBank/DDBJ whole genome shotgun (WGS) entry which is preliminary data.</text>
</comment>
<dbReference type="CDD" id="cd00087">
    <property type="entry name" value="FReD"/>
    <property type="match status" value="1"/>
</dbReference>
<feature type="compositionally biased region" description="Polar residues" evidence="2">
    <location>
        <begin position="1"/>
        <end position="10"/>
    </location>
</feature>
<proteinExistence type="predicted"/>
<dbReference type="SMART" id="SM00186">
    <property type="entry name" value="FBG"/>
    <property type="match status" value="1"/>
</dbReference>
<evidence type="ECO:0000313" key="4">
    <source>
        <dbReference type="EMBL" id="OXA60774.1"/>
    </source>
</evidence>
<feature type="region of interest" description="Disordered" evidence="2">
    <location>
        <begin position="1"/>
        <end position="27"/>
    </location>
</feature>
<dbReference type="EMBL" id="LNIX01000002">
    <property type="protein sequence ID" value="OXA60774.1"/>
    <property type="molecule type" value="Genomic_DNA"/>
</dbReference>
<dbReference type="InterPro" id="IPR036056">
    <property type="entry name" value="Fibrinogen-like_C"/>
</dbReference>
<accession>A0A226EUN4</accession>
<dbReference type="Pfam" id="PF00147">
    <property type="entry name" value="Fibrinogen_C"/>
    <property type="match status" value="1"/>
</dbReference>
<evidence type="ECO:0000313" key="5">
    <source>
        <dbReference type="Proteomes" id="UP000198287"/>
    </source>
</evidence>
<dbReference type="NCBIfam" id="NF040941">
    <property type="entry name" value="GGGWT_bact"/>
    <property type="match status" value="1"/>
</dbReference>
<organism evidence="4 5">
    <name type="scientific">Folsomia candida</name>
    <name type="common">Springtail</name>
    <dbReference type="NCBI Taxonomy" id="158441"/>
    <lineage>
        <taxon>Eukaryota</taxon>
        <taxon>Metazoa</taxon>
        <taxon>Ecdysozoa</taxon>
        <taxon>Arthropoda</taxon>
        <taxon>Hexapoda</taxon>
        <taxon>Collembola</taxon>
        <taxon>Entomobryomorpha</taxon>
        <taxon>Isotomoidea</taxon>
        <taxon>Isotomidae</taxon>
        <taxon>Proisotominae</taxon>
        <taxon>Folsomia</taxon>
    </lineage>
</organism>
<dbReference type="InterPro" id="IPR002181">
    <property type="entry name" value="Fibrinogen_a/b/g_C_dom"/>
</dbReference>
<evidence type="ECO:0000256" key="2">
    <source>
        <dbReference type="SAM" id="MobiDB-lite"/>
    </source>
</evidence>
<dbReference type="Proteomes" id="UP000198287">
    <property type="component" value="Unassembled WGS sequence"/>
</dbReference>
<keyword evidence="5" id="KW-1185">Reference proteome</keyword>
<dbReference type="SUPFAM" id="SSF56496">
    <property type="entry name" value="Fibrinogen C-terminal domain-like"/>
    <property type="match status" value="1"/>
</dbReference>
<dbReference type="PROSITE" id="PS00514">
    <property type="entry name" value="FIBRINOGEN_C_1"/>
    <property type="match status" value="1"/>
</dbReference>
<reference evidence="4 5" key="1">
    <citation type="submission" date="2015-12" db="EMBL/GenBank/DDBJ databases">
        <title>The genome of Folsomia candida.</title>
        <authorList>
            <person name="Faddeeva A."/>
            <person name="Derks M.F."/>
            <person name="Anvar Y."/>
            <person name="Smit S."/>
            <person name="Van Straalen N."/>
            <person name="Roelofs D."/>
        </authorList>
    </citation>
    <scope>NUCLEOTIDE SEQUENCE [LARGE SCALE GENOMIC DNA]</scope>
    <source>
        <strain evidence="4 5">VU population</strain>
        <tissue evidence="4">Whole body</tissue>
    </source>
</reference>
<dbReference type="Gene3D" id="3.90.215.10">
    <property type="entry name" value="Gamma Fibrinogen, chain A, domain 1"/>
    <property type="match status" value="1"/>
</dbReference>
<dbReference type="PANTHER" id="PTHR19143">
    <property type="entry name" value="FIBRINOGEN/TENASCIN/ANGIOPOEITIN"/>
    <property type="match status" value="1"/>
</dbReference>
<dbReference type="InterPro" id="IPR014716">
    <property type="entry name" value="Fibrinogen_a/b/g_C_1"/>
</dbReference>
<evidence type="ECO:0000259" key="3">
    <source>
        <dbReference type="PROSITE" id="PS51406"/>
    </source>
</evidence>
<dbReference type="PROSITE" id="PS51406">
    <property type="entry name" value="FIBRINOGEN_C_2"/>
    <property type="match status" value="1"/>
</dbReference>
<dbReference type="InterPro" id="IPR050373">
    <property type="entry name" value="Fibrinogen_C-term_domain"/>
</dbReference>
<sequence>MFPNSVSIPRSQKDSGRSFPSDIDTSSNLEVKPLSSASYEGGVNRRRPHWNSVITRNCAEVLVYFPQAPSGIYTIHPIPGTPVEVYCDMDYDGGGWTVIQRRGAPLERGVVRQDFAQGWSAYEKGFGSAEQDYWIGLTNIAAMTRMEDSELVFDLVDWDDEVRFASYKVFQVSNSADDYRLTTGGYVGNAGDGFFAQNNATFSTKDNDKTLNVGNCASLYPGGWWFTKCHSSNINGNYAAEGSNGVAEYAQGITWSRWKGYYHSLKQAQMQIRSKSYKPFW</sequence>
<dbReference type="InterPro" id="IPR020837">
    <property type="entry name" value="Fibrinogen_CS"/>
</dbReference>
<keyword evidence="1" id="KW-1015">Disulfide bond</keyword>
<dbReference type="OrthoDB" id="7735550at2759"/>
<dbReference type="OMA" id="MTRMEDS"/>
<dbReference type="STRING" id="158441.A0A226EUN4"/>